<keyword evidence="3" id="KW-1185">Reference proteome</keyword>
<dbReference type="EMBL" id="JAERRB010000005">
    <property type="protein sequence ID" value="MBL0742795.1"/>
    <property type="molecule type" value="Genomic_DNA"/>
</dbReference>
<feature type="transmembrane region" description="Helical" evidence="1">
    <location>
        <begin position="33"/>
        <end position="51"/>
    </location>
</feature>
<sequence>MKNMESMVPVFADVISGAFGGAVIGNAIGGNTIPIVGAIAGAMFMLFHALFTQRQKKAR</sequence>
<evidence type="ECO:0000313" key="2">
    <source>
        <dbReference type="EMBL" id="MBL0742795.1"/>
    </source>
</evidence>
<organism evidence="2 3">
    <name type="scientific">Chryseolinea lacunae</name>
    <dbReference type="NCBI Taxonomy" id="2801331"/>
    <lineage>
        <taxon>Bacteria</taxon>
        <taxon>Pseudomonadati</taxon>
        <taxon>Bacteroidota</taxon>
        <taxon>Cytophagia</taxon>
        <taxon>Cytophagales</taxon>
        <taxon>Fulvivirgaceae</taxon>
        <taxon>Chryseolinea</taxon>
    </lineage>
</organism>
<reference evidence="2 3" key="1">
    <citation type="submission" date="2021-01" db="EMBL/GenBank/DDBJ databases">
        <title>Chryseolinea sp. Jin1 Genome sequencing and assembly.</title>
        <authorList>
            <person name="Kim I."/>
        </authorList>
    </citation>
    <scope>NUCLEOTIDE SEQUENCE [LARGE SCALE GENOMIC DNA]</scope>
    <source>
        <strain evidence="2 3">Jin1</strain>
    </source>
</reference>
<name>A0ABS1KTL0_9BACT</name>
<keyword evidence="1" id="KW-1133">Transmembrane helix</keyword>
<protein>
    <recommendedName>
        <fullName evidence="4">Glycine zipper family protein</fullName>
    </recommendedName>
</protein>
<evidence type="ECO:0000256" key="1">
    <source>
        <dbReference type="SAM" id="Phobius"/>
    </source>
</evidence>
<accession>A0ABS1KTL0</accession>
<keyword evidence="1" id="KW-0812">Transmembrane</keyword>
<dbReference type="Proteomes" id="UP000613030">
    <property type="component" value="Unassembled WGS sequence"/>
</dbReference>
<dbReference type="RefSeq" id="WP_202011426.1">
    <property type="nucleotide sequence ID" value="NZ_JAERRB010000005.1"/>
</dbReference>
<comment type="caution">
    <text evidence="2">The sequence shown here is derived from an EMBL/GenBank/DDBJ whole genome shotgun (WGS) entry which is preliminary data.</text>
</comment>
<evidence type="ECO:0008006" key="4">
    <source>
        <dbReference type="Google" id="ProtNLM"/>
    </source>
</evidence>
<feature type="transmembrane region" description="Helical" evidence="1">
    <location>
        <begin position="7"/>
        <end position="27"/>
    </location>
</feature>
<keyword evidence="1" id="KW-0472">Membrane</keyword>
<gene>
    <name evidence="2" type="ORF">JI741_16330</name>
</gene>
<evidence type="ECO:0000313" key="3">
    <source>
        <dbReference type="Proteomes" id="UP000613030"/>
    </source>
</evidence>
<proteinExistence type="predicted"/>